<evidence type="ECO:0000313" key="4">
    <source>
        <dbReference type="Proteomes" id="UP000198531"/>
    </source>
</evidence>
<feature type="transmembrane region" description="Helical" evidence="1">
    <location>
        <begin position="157"/>
        <end position="176"/>
    </location>
</feature>
<accession>A0A1I6ISA1</accession>
<evidence type="ECO:0000313" key="3">
    <source>
        <dbReference type="EMBL" id="SFR69519.1"/>
    </source>
</evidence>
<dbReference type="CDD" id="cd00090">
    <property type="entry name" value="HTH_ARSR"/>
    <property type="match status" value="1"/>
</dbReference>
<dbReference type="OrthoDB" id="331021at2157"/>
<dbReference type="Proteomes" id="UP000198531">
    <property type="component" value="Unassembled WGS sequence"/>
</dbReference>
<dbReference type="InterPro" id="IPR055768">
    <property type="entry name" value="DUF7344"/>
</dbReference>
<dbReference type="RefSeq" id="WP_089810264.1">
    <property type="nucleotide sequence ID" value="NZ_FOYT01000004.1"/>
</dbReference>
<keyword evidence="1" id="KW-0812">Transmembrane</keyword>
<keyword evidence="1" id="KW-1133">Transmembrane helix</keyword>
<dbReference type="Pfam" id="PF24035">
    <property type="entry name" value="DUF7344"/>
    <property type="match status" value="1"/>
</dbReference>
<dbReference type="InterPro" id="IPR036388">
    <property type="entry name" value="WH-like_DNA-bd_sf"/>
</dbReference>
<evidence type="ECO:0000256" key="1">
    <source>
        <dbReference type="SAM" id="Phobius"/>
    </source>
</evidence>
<reference evidence="4" key="1">
    <citation type="submission" date="2016-10" db="EMBL/GenBank/DDBJ databases">
        <authorList>
            <person name="Varghese N."/>
            <person name="Submissions S."/>
        </authorList>
    </citation>
    <scope>NUCLEOTIDE SEQUENCE [LARGE SCALE GENOMIC DNA]</scope>
    <source>
        <strain evidence="4">CGMCC 1.7736</strain>
    </source>
</reference>
<dbReference type="SUPFAM" id="SSF46785">
    <property type="entry name" value="Winged helix' DNA-binding domain"/>
    <property type="match status" value="1"/>
</dbReference>
<keyword evidence="4" id="KW-1185">Reference proteome</keyword>
<dbReference type="AlphaFoldDB" id="A0A1I6ISA1"/>
<feature type="transmembrane region" description="Helical" evidence="1">
    <location>
        <begin position="131"/>
        <end position="151"/>
    </location>
</feature>
<name>A0A1I6ISA1_9EURY</name>
<gene>
    <name evidence="3" type="ORF">SAMN04487947_3631</name>
</gene>
<sequence>MSQALERTPERDDDAADGIEEADLYEMLGNSRRRHALRYLREHSAPASVGELAEYVAAVENGVPVEEVTPEQRKSAYTALYQNHLGKLVDAGLVRADRRWVGIELTEAAAELDFGFEERTHDGPARDWSRYAAVLSGAGVAVAAAVVLGVVSPRLPVATTFGLLFSLLFALSVRSLHRPA</sequence>
<keyword evidence="1" id="KW-0472">Membrane</keyword>
<dbReference type="InterPro" id="IPR011991">
    <property type="entry name" value="ArsR-like_HTH"/>
</dbReference>
<feature type="domain" description="DUF7344" evidence="2">
    <location>
        <begin position="25"/>
        <end position="99"/>
    </location>
</feature>
<dbReference type="Gene3D" id="1.10.10.10">
    <property type="entry name" value="Winged helix-like DNA-binding domain superfamily/Winged helix DNA-binding domain"/>
    <property type="match status" value="1"/>
</dbReference>
<protein>
    <recommendedName>
        <fullName evidence="2">DUF7344 domain-containing protein</fullName>
    </recommendedName>
</protein>
<dbReference type="InterPro" id="IPR036390">
    <property type="entry name" value="WH_DNA-bd_sf"/>
</dbReference>
<evidence type="ECO:0000259" key="2">
    <source>
        <dbReference type="Pfam" id="PF24035"/>
    </source>
</evidence>
<organism evidence="3 4">
    <name type="scientific">Halogeometricum rufum</name>
    <dbReference type="NCBI Taxonomy" id="553469"/>
    <lineage>
        <taxon>Archaea</taxon>
        <taxon>Methanobacteriati</taxon>
        <taxon>Methanobacteriota</taxon>
        <taxon>Stenosarchaea group</taxon>
        <taxon>Halobacteria</taxon>
        <taxon>Halobacteriales</taxon>
        <taxon>Haloferacaceae</taxon>
        <taxon>Halogeometricum</taxon>
    </lineage>
</organism>
<dbReference type="EMBL" id="FOYT01000004">
    <property type="protein sequence ID" value="SFR69519.1"/>
    <property type="molecule type" value="Genomic_DNA"/>
</dbReference>
<proteinExistence type="predicted"/>